<dbReference type="EMBL" id="JACAZH010000002">
    <property type="protein sequence ID" value="KAF7375560.1"/>
    <property type="molecule type" value="Genomic_DNA"/>
</dbReference>
<dbReference type="Proteomes" id="UP000623467">
    <property type="component" value="Unassembled WGS sequence"/>
</dbReference>
<dbReference type="OrthoDB" id="2269034at2759"/>
<dbReference type="InterPro" id="IPR036047">
    <property type="entry name" value="F-box-like_dom_sf"/>
</dbReference>
<keyword evidence="2" id="KW-1185">Reference proteome</keyword>
<evidence type="ECO:0000313" key="1">
    <source>
        <dbReference type="EMBL" id="KAF7375560.1"/>
    </source>
</evidence>
<proteinExistence type="predicted"/>
<reference evidence="1" key="1">
    <citation type="submission" date="2020-05" db="EMBL/GenBank/DDBJ databases">
        <title>Mycena genomes resolve the evolution of fungal bioluminescence.</title>
        <authorList>
            <person name="Tsai I.J."/>
        </authorList>
    </citation>
    <scope>NUCLEOTIDE SEQUENCE</scope>
    <source>
        <strain evidence="1">160909Yilan</strain>
    </source>
</reference>
<accession>A0A8H6ZH99</accession>
<dbReference type="AlphaFoldDB" id="A0A8H6ZH99"/>
<name>A0A8H6ZH99_9AGAR</name>
<dbReference type="SUPFAM" id="SSF52058">
    <property type="entry name" value="L domain-like"/>
    <property type="match status" value="1"/>
</dbReference>
<dbReference type="SUPFAM" id="SSF81383">
    <property type="entry name" value="F-box domain"/>
    <property type="match status" value="1"/>
</dbReference>
<protein>
    <submittedName>
        <fullName evidence="1">F-box domain-containing protein</fullName>
    </submittedName>
</protein>
<sequence>MRASVPDSHRGGARPLCSMPPCRKCGFDSATHLEEMQTNTIAGRAALRSRLSELDALIGSLTAERQRRQDVADTIIYPVLSLPVETTAEIFRHCIPAQSNLGKSSTEAPWVLAQICRQWRQIALNTPYLWQSFLFRDGEASMELLHLWLSRSGGLPLKLNLTSIDPFGVESLIETSLLHCHRWQDVKFRLPNGSFSGLDLRDVSLPLLQSISLRGDLWSRKPIVDTFTIADAPSLRHVDLSTLPSTKLDIPWARMTTLTLLQNIPLRECMPLLKKCRNLVNLTVSTTGPAATHTDLVTLTSLETLTCNLGGASVLQNLTLPHLVRLVVTSFSDEAYVPGFSAFINRSTCPLQFLTVQDTTRSSLSALAAFLRAVPNSTSDVELTWYQSRFQHLFSVLQYMDVLPGLKHLRLRAELQMNKEEYDKLLEVLRARVEAEPPRIPLESITLKVTIRQQFNLRMMPDSSWITQLRELVSDGLQVDFAIESFDSSTHVVLNSRAQD</sequence>
<evidence type="ECO:0000313" key="2">
    <source>
        <dbReference type="Proteomes" id="UP000623467"/>
    </source>
</evidence>
<organism evidence="1 2">
    <name type="scientific">Mycena sanguinolenta</name>
    <dbReference type="NCBI Taxonomy" id="230812"/>
    <lineage>
        <taxon>Eukaryota</taxon>
        <taxon>Fungi</taxon>
        <taxon>Dikarya</taxon>
        <taxon>Basidiomycota</taxon>
        <taxon>Agaricomycotina</taxon>
        <taxon>Agaricomycetes</taxon>
        <taxon>Agaricomycetidae</taxon>
        <taxon>Agaricales</taxon>
        <taxon>Marasmiineae</taxon>
        <taxon>Mycenaceae</taxon>
        <taxon>Mycena</taxon>
    </lineage>
</organism>
<gene>
    <name evidence="1" type="ORF">MSAN_00444200</name>
</gene>
<dbReference type="Gene3D" id="1.20.1280.50">
    <property type="match status" value="1"/>
</dbReference>
<comment type="caution">
    <text evidence="1">The sequence shown here is derived from an EMBL/GenBank/DDBJ whole genome shotgun (WGS) entry which is preliminary data.</text>
</comment>